<evidence type="ECO:0000313" key="11">
    <source>
        <dbReference type="Proteomes" id="UP000442469"/>
    </source>
</evidence>
<dbReference type="GO" id="GO:0005886">
    <property type="term" value="C:plasma membrane"/>
    <property type="evidence" value="ECO:0007669"/>
    <property type="project" value="UniProtKB-SubCell"/>
</dbReference>
<accession>A0A090Y6P2</accession>
<dbReference type="STRING" id="44252.DJ90_4805"/>
<sequence>MPRKKSLLRDNRSFRNLWLAQTGSTIGDWFNQVALAQTTLALTNSAAGMGLVLLCRSFPGFILGPLISPLVDHLPKKKIMIATDLLRALFALSFIAAIAADQSFFLYAGAFLLGLSGVMFNPASQAYLPHIVKQEELAEANAISSTTSGFVSVISTILGGIVSALVSPVLCFAINSASYLWSALCVSKLTSTSSTQSARKSFSYFRSLSEGFKEVKQNTVARMIIIIGISWGLAGGGYYILIPLIGDSLIGLEGFGIGLLYAVDGLGVITGSLLVKSYIKHRITRMNLAYGIAYVTQAVFFAGIALSANIYWAALMLLCMRVSSGIIIPLDTSLMQMNTPPDVRGRVFALHGSTYSGFMQLSYVTSSLLFVNMGIPFTGVLIGSISFLCGLYWLVGMRKQQTSGLSTTLTKGEKV</sequence>
<keyword evidence="4 7" id="KW-0812">Transmembrane</keyword>
<evidence type="ECO:0000256" key="4">
    <source>
        <dbReference type="ARBA" id="ARBA00022692"/>
    </source>
</evidence>
<gene>
    <name evidence="8" type="ORF">DJ90_4805</name>
    <name evidence="9" type="ORF">GNQ08_07815</name>
</gene>
<dbReference type="Proteomes" id="UP000029278">
    <property type="component" value="Unassembled WGS sequence"/>
</dbReference>
<keyword evidence="10" id="KW-1185">Reference proteome</keyword>
<dbReference type="InterPro" id="IPR036259">
    <property type="entry name" value="MFS_trans_sf"/>
</dbReference>
<feature type="transmembrane region" description="Helical" evidence="7">
    <location>
        <begin position="142"/>
        <end position="166"/>
    </location>
</feature>
<evidence type="ECO:0000313" key="8">
    <source>
        <dbReference type="EMBL" id="KFM93497.1"/>
    </source>
</evidence>
<evidence type="ECO:0000256" key="5">
    <source>
        <dbReference type="ARBA" id="ARBA00022989"/>
    </source>
</evidence>
<feature type="transmembrane region" description="Helical" evidence="7">
    <location>
        <begin position="254"/>
        <end position="275"/>
    </location>
</feature>
<evidence type="ECO:0000256" key="3">
    <source>
        <dbReference type="ARBA" id="ARBA00022475"/>
    </source>
</evidence>
<keyword evidence="6 7" id="KW-0472">Membrane</keyword>
<comment type="subcellular location">
    <subcellularLocation>
        <location evidence="1">Cell membrane</location>
        <topology evidence="1">Multi-pass membrane protein</topology>
    </subcellularLocation>
</comment>
<evidence type="ECO:0000256" key="7">
    <source>
        <dbReference type="SAM" id="Phobius"/>
    </source>
</evidence>
<evidence type="ECO:0000256" key="6">
    <source>
        <dbReference type="ARBA" id="ARBA00023136"/>
    </source>
</evidence>
<dbReference type="Pfam" id="PF07690">
    <property type="entry name" value="MFS_1"/>
    <property type="match status" value="1"/>
</dbReference>
<feature type="transmembrane region" description="Helical" evidence="7">
    <location>
        <begin position="377"/>
        <end position="395"/>
    </location>
</feature>
<dbReference type="PATRIC" id="fig|44252.3.peg.5989"/>
<dbReference type="HOGENOM" id="CLU_034180_15_2_9"/>
<dbReference type="AlphaFoldDB" id="A0A090Y6P2"/>
<keyword evidence="2" id="KW-0813">Transport</keyword>
<reference evidence="8 10" key="1">
    <citation type="submission" date="2014-04" db="EMBL/GenBank/DDBJ databases">
        <authorList>
            <person name="Bishop-Lilly K.A."/>
            <person name="Broomall S.M."/>
            <person name="Chain P.S."/>
            <person name="Chertkov O."/>
            <person name="Coyne S.R."/>
            <person name="Daligault H.E."/>
            <person name="Davenport K.W."/>
            <person name="Erkkila T."/>
            <person name="Frey K.G."/>
            <person name="Gibbons H.S."/>
            <person name="Gu W."/>
            <person name="Jaissle J."/>
            <person name="Johnson S.L."/>
            <person name="Koroleva G.I."/>
            <person name="Ladner J.T."/>
            <person name="Lo C.-C."/>
            <person name="Minogue T.D."/>
            <person name="Munk C."/>
            <person name="Palacios G.F."/>
            <person name="Redden C.L."/>
            <person name="Rosenzweig C.N."/>
            <person name="Scholz M.B."/>
            <person name="Teshima H."/>
            <person name="Xu Y."/>
        </authorList>
    </citation>
    <scope>NUCLEOTIDE SEQUENCE [LARGE SCALE GENOMIC DNA]</scope>
    <source>
        <strain evidence="8 10">8244</strain>
    </source>
</reference>
<evidence type="ECO:0000256" key="1">
    <source>
        <dbReference type="ARBA" id="ARBA00004651"/>
    </source>
</evidence>
<dbReference type="RefSeq" id="WP_036627005.1">
    <property type="nucleotide sequence ID" value="NZ_BGML01000023.1"/>
</dbReference>
<comment type="caution">
    <text evidence="8">The sequence shown here is derived from an EMBL/GenBank/DDBJ whole genome shotgun (WGS) entry which is preliminary data.</text>
</comment>
<dbReference type="PANTHER" id="PTHR43266:SF10">
    <property type="entry name" value="BACILYSIN EXPORTER BACE-RELATED"/>
    <property type="match status" value="1"/>
</dbReference>
<dbReference type="SUPFAM" id="SSF103473">
    <property type="entry name" value="MFS general substrate transporter"/>
    <property type="match status" value="1"/>
</dbReference>
<proteinExistence type="predicted"/>
<dbReference type="Proteomes" id="UP000442469">
    <property type="component" value="Unassembled WGS sequence"/>
</dbReference>
<dbReference type="GO" id="GO:0022857">
    <property type="term" value="F:transmembrane transporter activity"/>
    <property type="evidence" value="ECO:0007669"/>
    <property type="project" value="InterPro"/>
</dbReference>
<protein>
    <submittedName>
        <fullName evidence="9">MFS transporter</fullName>
    </submittedName>
    <submittedName>
        <fullName evidence="8">Major Facilitator Superfamily protein</fullName>
    </submittedName>
</protein>
<feature type="transmembrane region" description="Helical" evidence="7">
    <location>
        <begin position="223"/>
        <end position="242"/>
    </location>
</feature>
<keyword evidence="3" id="KW-1003">Cell membrane</keyword>
<feature type="transmembrane region" description="Helical" evidence="7">
    <location>
        <begin position="287"/>
        <end position="304"/>
    </location>
</feature>
<name>A0A090Y6P2_PAEMA</name>
<reference evidence="9 11" key="2">
    <citation type="submission" date="2019-11" db="EMBL/GenBank/DDBJ databases">
        <title>Draft genome sequences of five Paenibacillus species of dairy origin.</title>
        <authorList>
            <person name="Olajide A.M."/>
            <person name="Chen S."/>
            <person name="Lapointe G."/>
        </authorList>
    </citation>
    <scope>NUCLEOTIDE SEQUENCE [LARGE SCALE GENOMIC DNA]</scope>
    <source>
        <strain evidence="9 11">3CT49</strain>
    </source>
</reference>
<dbReference type="Gene3D" id="1.20.1250.20">
    <property type="entry name" value="MFS general substrate transporter like domains"/>
    <property type="match status" value="1"/>
</dbReference>
<evidence type="ECO:0000256" key="2">
    <source>
        <dbReference type="ARBA" id="ARBA00022448"/>
    </source>
</evidence>
<dbReference type="CDD" id="cd06173">
    <property type="entry name" value="MFS_MefA_like"/>
    <property type="match status" value="1"/>
</dbReference>
<dbReference type="EMBL" id="WNZZ01000004">
    <property type="protein sequence ID" value="MUG22322.1"/>
    <property type="molecule type" value="Genomic_DNA"/>
</dbReference>
<organism evidence="8 10">
    <name type="scientific">Paenibacillus macerans</name>
    <name type="common">Bacillus macerans</name>
    <dbReference type="NCBI Taxonomy" id="44252"/>
    <lineage>
        <taxon>Bacteria</taxon>
        <taxon>Bacillati</taxon>
        <taxon>Bacillota</taxon>
        <taxon>Bacilli</taxon>
        <taxon>Bacillales</taxon>
        <taxon>Paenibacillaceae</taxon>
        <taxon>Paenibacillus</taxon>
    </lineage>
</organism>
<evidence type="ECO:0000313" key="9">
    <source>
        <dbReference type="EMBL" id="MUG22322.1"/>
    </source>
</evidence>
<keyword evidence="5 7" id="KW-1133">Transmembrane helix</keyword>
<dbReference type="PANTHER" id="PTHR43266">
    <property type="entry name" value="MACROLIDE-EFFLUX PROTEIN"/>
    <property type="match status" value="1"/>
</dbReference>
<dbReference type="GeneID" id="77010159"/>
<dbReference type="InterPro" id="IPR011701">
    <property type="entry name" value="MFS"/>
</dbReference>
<evidence type="ECO:0000313" key="10">
    <source>
        <dbReference type="Proteomes" id="UP000029278"/>
    </source>
</evidence>
<dbReference type="OrthoDB" id="9775268at2"/>
<dbReference type="EMBL" id="JMQA01000052">
    <property type="protein sequence ID" value="KFM93497.1"/>
    <property type="molecule type" value="Genomic_DNA"/>
</dbReference>